<evidence type="ECO:0000313" key="1">
    <source>
        <dbReference type="EMBL" id="RZT59316.1"/>
    </source>
</evidence>
<dbReference type="EMBL" id="SGXT01000016">
    <property type="protein sequence ID" value="RZT59316.1"/>
    <property type="molecule type" value="Genomic_DNA"/>
</dbReference>
<comment type="caution">
    <text evidence="1">The sequence shown here is derived from an EMBL/GenBank/DDBJ whole genome shotgun (WGS) entry which is preliminary data.</text>
</comment>
<accession>A0A4Q7TFQ2</accession>
<reference evidence="1 2" key="1">
    <citation type="journal article" date="2015" name="Stand. Genomic Sci.">
        <title>Genomic Encyclopedia of Bacterial and Archaeal Type Strains, Phase III: the genomes of soil and plant-associated and newly described type strains.</title>
        <authorList>
            <person name="Whitman W.B."/>
            <person name="Woyke T."/>
            <person name="Klenk H.P."/>
            <person name="Zhou Y."/>
            <person name="Lilburn T.G."/>
            <person name="Beck B.J."/>
            <person name="De Vos P."/>
            <person name="Vandamme P."/>
            <person name="Eisen J.A."/>
            <person name="Garrity G."/>
            <person name="Hugenholtz P."/>
            <person name="Kyrpides N.C."/>
        </authorList>
    </citation>
    <scope>NUCLEOTIDE SEQUENCE [LARGE SCALE GENOMIC DNA]</scope>
    <source>
        <strain evidence="1 2">AC4r</strain>
    </source>
</reference>
<protein>
    <recommendedName>
        <fullName evidence="3">Tail assembly chaperone</fullName>
    </recommendedName>
</protein>
<evidence type="ECO:0008006" key="3">
    <source>
        <dbReference type="Google" id="ProtNLM"/>
    </source>
</evidence>
<gene>
    <name evidence="1" type="ORF">EV140_1921</name>
</gene>
<proteinExistence type="predicted"/>
<evidence type="ECO:0000313" key="2">
    <source>
        <dbReference type="Proteomes" id="UP000292408"/>
    </source>
</evidence>
<dbReference type="AlphaFoldDB" id="A0A4Q7TFQ2"/>
<keyword evidence="2" id="KW-1185">Reference proteome</keyword>
<dbReference type="OrthoDB" id="5070107at2"/>
<dbReference type="RefSeq" id="WP_130283341.1">
    <property type="nucleotide sequence ID" value="NZ_SGXT01000016.1"/>
</dbReference>
<dbReference type="Proteomes" id="UP000292408">
    <property type="component" value="Unassembled WGS sequence"/>
</dbReference>
<name>A0A4Q7TFQ2_9MICO</name>
<organism evidence="1 2">
    <name type="scientific">Microcella alkaliphila</name>
    <dbReference type="NCBI Taxonomy" id="279828"/>
    <lineage>
        <taxon>Bacteria</taxon>
        <taxon>Bacillati</taxon>
        <taxon>Actinomycetota</taxon>
        <taxon>Actinomycetes</taxon>
        <taxon>Micrococcales</taxon>
        <taxon>Microbacteriaceae</taxon>
        <taxon>Microcella</taxon>
    </lineage>
</organism>
<sequence length="125" mass="13933">MATRTKPAPEPEEYDFDNWTEDDETAALAALKPDIKHIIVEKNFIGRFPDGVIVKMPLSLSLDDVDALQEDAANPVDQFKTLLKRVAGDDVAAEFSKHDLAETVIMADRYFTVFSKISQASFPES</sequence>